<dbReference type="EMBL" id="LR134155">
    <property type="protein sequence ID" value="VEA69631.1"/>
    <property type="molecule type" value="Genomic_DNA"/>
</dbReference>
<keyword evidence="9" id="KW-1185">Reference proteome</keyword>
<dbReference type="InterPro" id="IPR006983">
    <property type="entry name" value="MbeD_MobD"/>
</dbReference>
<dbReference type="KEGG" id="srz:AXX16_1619"/>
<gene>
    <name evidence="2" type="ORF">I5U13_23375</name>
    <name evidence="4" type="ORF">NCTC10036_02692</name>
    <name evidence="5" type="ORF">NCTC12971_04423</name>
    <name evidence="3" type="ORF">NCTC9419_01106</name>
</gene>
<evidence type="ECO:0000256" key="1">
    <source>
        <dbReference type="SAM" id="Coils"/>
    </source>
</evidence>
<evidence type="ECO:0000313" key="8">
    <source>
        <dbReference type="Proteomes" id="UP000307968"/>
    </source>
</evidence>
<keyword evidence="1" id="KW-0175">Coiled coil</keyword>
<reference evidence="6 7" key="1">
    <citation type="submission" date="2018-12" db="EMBL/GenBank/DDBJ databases">
        <authorList>
            <consortium name="Pathogen Informatics"/>
        </authorList>
    </citation>
    <scope>NUCLEOTIDE SEQUENCE [LARGE SCALE GENOMIC DNA]</scope>
    <source>
        <strain evidence="4 7">NCTC10036</strain>
        <strain evidence="5 8">NCTC12971</strain>
        <strain evidence="3 6">NCTC9419</strain>
    </source>
</reference>
<evidence type="ECO:0000313" key="7">
    <source>
        <dbReference type="Proteomes" id="UP000281904"/>
    </source>
</evidence>
<dbReference type="EMBL" id="LR590463">
    <property type="protein sequence ID" value="VTP66107.1"/>
    <property type="molecule type" value="Genomic_DNA"/>
</dbReference>
<dbReference type="STRING" id="61652.AXX16_1619"/>
<evidence type="ECO:0000313" key="4">
    <source>
        <dbReference type="EMBL" id="VEI66551.1"/>
    </source>
</evidence>
<dbReference type="Proteomes" id="UP000271603">
    <property type="component" value="Chromosome"/>
</dbReference>
<feature type="coiled-coil region" evidence="1">
    <location>
        <begin position="3"/>
        <end position="70"/>
    </location>
</feature>
<evidence type="ECO:0000313" key="2">
    <source>
        <dbReference type="EMBL" id="MBH1932603.1"/>
    </source>
</evidence>
<dbReference type="Proteomes" id="UP000624159">
    <property type="component" value="Unassembled WGS sequence"/>
</dbReference>
<dbReference type="EMBL" id="LR134493">
    <property type="protein sequence ID" value="VEI66551.1"/>
    <property type="molecule type" value="Genomic_DNA"/>
</dbReference>
<proteinExistence type="predicted"/>
<accession>A0A447QHY2</accession>
<evidence type="ECO:0000313" key="3">
    <source>
        <dbReference type="EMBL" id="VEA69631.1"/>
    </source>
</evidence>
<protein>
    <submittedName>
        <fullName evidence="2">MbeD/MobD like protein</fullName>
    </submittedName>
</protein>
<name>A0A447QHY2_SERRU</name>
<dbReference type="Proteomes" id="UP000307968">
    <property type="component" value="Chromosome"/>
</dbReference>
<dbReference type="Pfam" id="PF04899">
    <property type="entry name" value="MbeD_MobD"/>
    <property type="match status" value="1"/>
</dbReference>
<evidence type="ECO:0000313" key="6">
    <source>
        <dbReference type="Proteomes" id="UP000271603"/>
    </source>
</evidence>
<evidence type="ECO:0000313" key="9">
    <source>
        <dbReference type="Proteomes" id="UP000624159"/>
    </source>
</evidence>
<dbReference type="Proteomes" id="UP000281904">
    <property type="component" value="Chromosome"/>
</dbReference>
<sequence>MTMRELEIQFQNAMNELQASFERQHREWQQSYDALQQQLEESKQREMALLEEAKRREAALHAQNEQLARKLSTATSVPQQHALVKQIKMLGAHLDALAKDAATFNHHLQNQQQAAGNFSGEQH</sequence>
<dbReference type="AlphaFoldDB" id="A0A447QHY2"/>
<dbReference type="GeneID" id="61762370"/>
<evidence type="ECO:0000313" key="5">
    <source>
        <dbReference type="EMBL" id="VTP66107.1"/>
    </source>
</evidence>
<reference evidence="2 9" key="2">
    <citation type="submission" date="2020-11" db="EMBL/GenBank/DDBJ databases">
        <title>Enhanced detection system for hospital associated transmission using whole genome sequencing surveillance.</title>
        <authorList>
            <person name="Harrison L.H."/>
            <person name="Van Tyne D."/>
            <person name="Marsh J.W."/>
            <person name="Griffith M.P."/>
            <person name="Snyder D.J."/>
            <person name="Cooper V.S."/>
            <person name="Mustapha M."/>
        </authorList>
    </citation>
    <scope>NUCLEOTIDE SEQUENCE [LARGE SCALE GENOMIC DNA]</scope>
    <source>
        <strain evidence="2 9">SER00230</strain>
    </source>
</reference>
<dbReference type="EMBL" id="JADULK010000020">
    <property type="protein sequence ID" value="MBH1932603.1"/>
    <property type="molecule type" value="Genomic_DNA"/>
</dbReference>
<organism evidence="3 6">
    <name type="scientific">Serratia rubidaea</name>
    <name type="common">Serratia marinorubra</name>
    <dbReference type="NCBI Taxonomy" id="61652"/>
    <lineage>
        <taxon>Bacteria</taxon>
        <taxon>Pseudomonadati</taxon>
        <taxon>Pseudomonadota</taxon>
        <taxon>Gammaproteobacteria</taxon>
        <taxon>Enterobacterales</taxon>
        <taxon>Yersiniaceae</taxon>
        <taxon>Serratia</taxon>
    </lineage>
</organism>
<dbReference type="RefSeq" id="WP_054305472.1">
    <property type="nucleotide sequence ID" value="NZ_CAMIPJ010000007.1"/>
</dbReference>
<dbReference type="SUPFAM" id="SSF160355">
    <property type="entry name" value="Bacterial polysaccharide co-polymerase-like"/>
    <property type="match status" value="1"/>
</dbReference>